<organism evidence="4 5">
    <name type="scientific">Halosegnis rubeus</name>
    <dbReference type="NCBI Taxonomy" id="2212850"/>
    <lineage>
        <taxon>Archaea</taxon>
        <taxon>Methanobacteriati</taxon>
        <taxon>Methanobacteriota</taxon>
        <taxon>Stenosarchaea group</taxon>
        <taxon>Halobacteria</taxon>
        <taxon>Halobacteriales</taxon>
        <taxon>Natronomonadaceae</taxon>
        <taxon>Halosegnis</taxon>
    </lineage>
</organism>
<dbReference type="Pfam" id="PF03703">
    <property type="entry name" value="bPH_2"/>
    <property type="match status" value="3"/>
</dbReference>
<keyword evidence="2" id="KW-0472">Membrane</keyword>
<dbReference type="Proteomes" id="UP000326865">
    <property type="component" value="Unassembled WGS sequence"/>
</dbReference>
<reference evidence="4 5" key="1">
    <citation type="submission" date="2019-10" db="EMBL/GenBank/DDBJ databases">
        <title>Unraveling microbial dark matter from salterns through culturing: the case of the genus Halosegnis.</title>
        <authorList>
            <person name="Duran-Viseras A."/>
            <person name="Andrei A.-S."/>
            <person name="Vera-Gargallo B."/>
            <person name="Ghai R."/>
            <person name="Sanchez-Porro C."/>
            <person name="Ventosa A."/>
        </authorList>
    </citation>
    <scope>NUCLEOTIDE SEQUENCE [LARGE SCALE GENOMIC DNA]</scope>
    <source>
        <strain evidence="4 5">F18-79</strain>
    </source>
</reference>
<keyword evidence="2" id="KW-1133">Transmembrane helix</keyword>
<evidence type="ECO:0000256" key="2">
    <source>
        <dbReference type="SAM" id="Phobius"/>
    </source>
</evidence>
<feature type="transmembrane region" description="Helical" evidence="2">
    <location>
        <begin position="39"/>
        <end position="59"/>
    </location>
</feature>
<feature type="domain" description="YdbS-like PH" evidence="3">
    <location>
        <begin position="384"/>
        <end position="464"/>
    </location>
</feature>
<gene>
    <name evidence="4" type="ORF">DM867_09575</name>
</gene>
<dbReference type="InterPro" id="IPR005182">
    <property type="entry name" value="YdbS-like_PH"/>
</dbReference>
<feature type="region of interest" description="Disordered" evidence="1">
    <location>
        <begin position="475"/>
        <end position="514"/>
    </location>
</feature>
<dbReference type="InterPro" id="IPR014529">
    <property type="entry name" value="UCP026631"/>
</dbReference>
<evidence type="ECO:0000313" key="4">
    <source>
        <dbReference type="EMBL" id="KAB7514018.1"/>
    </source>
</evidence>
<feature type="domain" description="YdbS-like PH" evidence="3">
    <location>
        <begin position="232"/>
        <end position="314"/>
    </location>
</feature>
<dbReference type="PIRSF" id="PIRSF026631">
    <property type="entry name" value="UCP026631"/>
    <property type="match status" value="1"/>
</dbReference>
<keyword evidence="5" id="KW-1185">Reference proteome</keyword>
<evidence type="ECO:0000313" key="5">
    <source>
        <dbReference type="Proteomes" id="UP000326865"/>
    </source>
</evidence>
<dbReference type="AlphaFoldDB" id="A0A5N5U641"/>
<feature type="transmembrane region" description="Helical" evidence="2">
    <location>
        <begin position="364"/>
        <end position="382"/>
    </location>
</feature>
<feature type="transmembrane region" description="Helical" evidence="2">
    <location>
        <begin position="337"/>
        <end position="358"/>
    </location>
</feature>
<feature type="transmembrane region" description="Helical" evidence="2">
    <location>
        <begin position="211"/>
        <end position="235"/>
    </location>
</feature>
<feature type="domain" description="YdbS-like PH" evidence="3">
    <location>
        <begin position="59"/>
        <end position="137"/>
    </location>
</feature>
<dbReference type="EMBL" id="QKKZ01000003">
    <property type="protein sequence ID" value="KAB7514018.1"/>
    <property type="molecule type" value="Genomic_DNA"/>
</dbReference>
<proteinExistence type="predicted"/>
<dbReference type="RefSeq" id="WP_152134165.1">
    <property type="nucleotide sequence ID" value="NZ_QKKZ01000003.1"/>
</dbReference>
<dbReference type="PANTHER" id="PTHR34473:SF3">
    <property type="entry name" value="TRANSMEMBRANE PROTEIN-RELATED"/>
    <property type="match status" value="1"/>
</dbReference>
<evidence type="ECO:0000259" key="3">
    <source>
        <dbReference type="Pfam" id="PF03703"/>
    </source>
</evidence>
<feature type="transmembrane region" description="Helical" evidence="2">
    <location>
        <begin position="169"/>
        <end position="191"/>
    </location>
</feature>
<dbReference type="PANTHER" id="PTHR34473">
    <property type="entry name" value="UPF0699 TRANSMEMBRANE PROTEIN YDBS"/>
    <property type="match status" value="1"/>
</dbReference>
<evidence type="ECO:0000256" key="1">
    <source>
        <dbReference type="SAM" id="MobiDB-lite"/>
    </source>
</evidence>
<keyword evidence="2" id="KW-0812">Transmembrane</keyword>
<feature type="compositionally biased region" description="Basic and acidic residues" evidence="1">
    <location>
        <begin position="499"/>
        <end position="514"/>
    </location>
</feature>
<accession>A0A5N5U641</accession>
<name>A0A5N5U641_9EURY</name>
<sequence>MPSKLDPLSVPYRVGVSLSRFGWLLVVGTVSAGTQRLPLLVGLFGVVLLATLAYQVAYVRRFSYELTADTFDVYSGVFSRRSREIPYHRIQNVDVTRNVVQRALGIAELAIETAGGGETEATLQYLDADTADELRAALSRRKRGETEDGATEQTAREREALFSITTRELLLLGVVGLDLRLLSFVAVTLPVVLPSVSEATPLFDLFRVAPFLLAGLAVLALAASMVQAVVSYYGFELHREGDELGYRRGLAKEYSGTIPLDKVQSVVLTENMLARRLGYASVAIETAGYSPSGDSAGSQSAVPLAERDHAYALAQEVEAFGDPTFDRPPKRARTRYAVRYALAVLVVTGVATAAVRLVEFTSPVPTATLLAGLVLVPVAAHLRWANLGYAVEEDHFVARAGFWSRRTQVVPFYRTQTIAEQATIFQRRRDLASVVVDTAGTHGWSAPSAPDIDARRASDLRETLEARLQAALRARRDTVESAVQRIDSDTSGEVDSDTPDGRGGHDHGDERPPE</sequence>
<protein>
    <submittedName>
        <fullName evidence="4">PH domain-containing protein</fullName>
    </submittedName>
</protein>
<comment type="caution">
    <text evidence="4">The sequence shown here is derived from an EMBL/GenBank/DDBJ whole genome shotgun (WGS) entry which is preliminary data.</text>
</comment>